<organism evidence="2 6">
    <name type="scientific">Fusicatenibacter saccharivorans</name>
    <dbReference type="NCBI Taxonomy" id="1150298"/>
    <lineage>
        <taxon>Bacteria</taxon>
        <taxon>Bacillati</taxon>
        <taxon>Bacillota</taxon>
        <taxon>Clostridia</taxon>
        <taxon>Lachnospirales</taxon>
        <taxon>Lachnospiraceae</taxon>
        <taxon>Fusicatenibacter</taxon>
    </lineage>
</organism>
<dbReference type="EMBL" id="CZAL01000018">
    <property type="protein sequence ID" value="CUP83348.1"/>
    <property type="molecule type" value="Genomic_DNA"/>
</dbReference>
<reference evidence="4" key="4">
    <citation type="submission" date="2022-01" db="EMBL/GenBank/DDBJ databases">
        <title>Collection of gut derived symbiotic bacterial strains cultured from healthy donors.</title>
        <authorList>
            <person name="Lin H."/>
            <person name="Kohout C."/>
            <person name="Waligurski E."/>
            <person name="Pamer E.G."/>
        </authorList>
    </citation>
    <scope>NUCLEOTIDE SEQUENCE</scope>
    <source>
        <strain evidence="4">DFI.5.49</strain>
    </source>
</reference>
<evidence type="ECO:0000313" key="2">
    <source>
        <dbReference type="EMBL" id="CUN67322.1"/>
    </source>
</evidence>
<keyword evidence="1" id="KW-0472">Membrane</keyword>
<evidence type="ECO:0000313" key="5">
    <source>
        <dbReference type="EMBL" id="NSE16930.1"/>
    </source>
</evidence>
<evidence type="ECO:0000313" key="7">
    <source>
        <dbReference type="Proteomes" id="UP000095709"/>
    </source>
</evidence>
<evidence type="ECO:0008006" key="9">
    <source>
        <dbReference type="Google" id="ProtNLM"/>
    </source>
</evidence>
<dbReference type="Proteomes" id="UP000768180">
    <property type="component" value="Unassembled WGS sequence"/>
</dbReference>
<feature type="transmembrane region" description="Helical" evidence="1">
    <location>
        <begin position="24"/>
        <end position="45"/>
    </location>
</feature>
<keyword evidence="8" id="KW-1185">Reference proteome</keyword>
<dbReference type="AlphaFoldDB" id="A0A173YT01"/>
<feature type="transmembrane region" description="Helical" evidence="1">
    <location>
        <begin position="172"/>
        <end position="192"/>
    </location>
</feature>
<feature type="transmembrane region" description="Helical" evidence="1">
    <location>
        <begin position="204"/>
        <end position="230"/>
    </location>
</feature>
<evidence type="ECO:0000313" key="4">
    <source>
        <dbReference type="EMBL" id="MCG4766380.1"/>
    </source>
</evidence>
<feature type="transmembrane region" description="Helical" evidence="1">
    <location>
        <begin position="250"/>
        <end position="273"/>
    </location>
</feature>
<reference evidence="5 8" key="2">
    <citation type="journal article" date="2020" name="Cell Host Microbe">
        <title>Functional and Genomic Variation between Human-Derived Isolates of Lachnospiraceae Reveals Inter- and Intra-Species Diversity.</title>
        <authorList>
            <person name="Sorbara M.T."/>
            <person name="Littmann E.R."/>
            <person name="Fontana E."/>
            <person name="Moody T.U."/>
            <person name="Kohout C.E."/>
            <person name="Gjonbalaj M."/>
            <person name="Eaton V."/>
            <person name="Seok R."/>
            <person name="Leiner I.M."/>
            <person name="Pamer E.G."/>
        </authorList>
    </citation>
    <scope>NUCLEOTIDE SEQUENCE [LARGE SCALE GENOMIC DNA]</scope>
    <source>
        <strain evidence="5 8">MSK.14.54</strain>
    </source>
</reference>
<feature type="transmembrane region" description="Helical" evidence="1">
    <location>
        <begin position="65"/>
        <end position="85"/>
    </location>
</feature>
<dbReference type="EMBL" id="JAAITQ010000020">
    <property type="protein sequence ID" value="NSE16930.1"/>
    <property type="molecule type" value="Genomic_DNA"/>
</dbReference>
<accession>A0A173YT01</accession>
<dbReference type="Proteomes" id="UP001199915">
    <property type="component" value="Unassembled WGS sequence"/>
</dbReference>
<evidence type="ECO:0000256" key="1">
    <source>
        <dbReference type="SAM" id="Phobius"/>
    </source>
</evidence>
<dbReference type="EMBL" id="CYYV01000002">
    <property type="protein sequence ID" value="CUN67322.1"/>
    <property type="molecule type" value="Genomic_DNA"/>
</dbReference>
<proteinExistence type="predicted"/>
<reference evidence="6 7" key="1">
    <citation type="submission" date="2015-09" db="EMBL/GenBank/DDBJ databases">
        <authorList>
            <consortium name="Pathogen Informatics"/>
        </authorList>
    </citation>
    <scope>NUCLEOTIDE SEQUENCE [LARGE SCALE GENOMIC DNA]</scope>
    <source>
        <strain evidence="2 6">2789STDY5608849</strain>
        <strain evidence="3 7">2789STDY5834885</strain>
    </source>
</reference>
<name>A0A173YT01_9FIRM</name>
<keyword evidence="1" id="KW-1133">Transmembrane helix</keyword>
<evidence type="ECO:0000313" key="6">
    <source>
        <dbReference type="Proteomes" id="UP000095706"/>
    </source>
</evidence>
<dbReference type="Proteomes" id="UP000095709">
    <property type="component" value="Unassembled WGS sequence"/>
</dbReference>
<dbReference type="Proteomes" id="UP000095706">
    <property type="component" value="Unassembled WGS sequence"/>
</dbReference>
<sequence length="284" mass="32140">MDRIRMSLRVCQIRLRKTFTTPRFYVALLWIAILFHVMTVGIRGFCEQTGVDVTFWMLPFMTRYNGDQIIIVLGALLLFCDAPFLEPNSGWQILRAGRKSWFWGNMLYIVVVSFFYTICLSMIPVLLVFPNVGWETGWGKVISTLAQTNAAYTFDQEPLDYLILSRFSPQEAMGLTMLAIWCLSVMTGVVSYAGNFLVHRGFGIVINCGIALTALLLSKFSSITIGYYCAPPLWMNIASYKWQGYGNGPSMAYVYSVFAIVIGACTILSYLGIRKKDLNFVEEI</sequence>
<feature type="transmembrane region" description="Helical" evidence="1">
    <location>
        <begin position="106"/>
        <end position="129"/>
    </location>
</feature>
<protein>
    <recommendedName>
        <fullName evidence="9">ABC-2 family transporter protein</fullName>
    </recommendedName>
</protein>
<keyword evidence="1" id="KW-0812">Transmembrane</keyword>
<evidence type="ECO:0000313" key="3">
    <source>
        <dbReference type="EMBL" id="CUP83348.1"/>
    </source>
</evidence>
<reference evidence="5" key="3">
    <citation type="submission" date="2020-02" db="EMBL/GenBank/DDBJ databases">
        <authorList>
            <person name="Littmann E."/>
            <person name="Sorbara M."/>
        </authorList>
    </citation>
    <scope>NUCLEOTIDE SEQUENCE</scope>
    <source>
        <strain evidence="5">MSK.14.54</strain>
    </source>
</reference>
<dbReference type="RefSeq" id="WP_055226291.1">
    <property type="nucleotide sequence ID" value="NZ_CABJFB010000011.1"/>
</dbReference>
<dbReference type="EMBL" id="JAKNFS010000018">
    <property type="protein sequence ID" value="MCG4766380.1"/>
    <property type="molecule type" value="Genomic_DNA"/>
</dbReference>
<evidence type="ECO:0000313" key="8">
    <source>
        <dbReference type="Proteomes" id="UP000768180"/>
    </source>
</evidence>
<gene>
    <name evidence="2" type="ORF">ERS852406_00526</name>
    <name evidence="3" type="ORF">ERS852498_02934</name>
    <name evidence="5" type="ORF">G5B05_11040</name>
    <name evidence="4" type="ORF">L0N21_12805</name>
</gene>